<name>A0ABW4S0W5_9RHOB</name>
<dbReference type="RefSeq" id="WP_390259479.1">
    <property type="nucleotide sequence ID" value="NZ_JBHUGH010000002.1"/>
</dbReference>
<proteinExistence type="predicted"/>
<protein>
    <submittedName>
        <fullName evidence="1">Phosphonate C-P lyase system protein PhnG</fullName>
    </submittedName>
</protein>
<keyword evidence="2" id="KW-1185">Reference proteome</keyword>
<dbReference type="EMBL" id="JBHUGH010000002">
    <property type="protein sequence ID" value="MFD1911249.1"/>
    <property type="molecule type" value="Genomic_DNA"/>
</dbReference>
<keyword evidence="1" id="KW-0456">Lyase</keyword>
<dbReference type="Proteomes" id="UP001597353">
    <property type="component" value="Unassembled WGS sequence"/>
</dbReference>
<comment type="caution">
    <text evidence="1">The sequence shown here is derived from an EMBL/GenBank/DDBJ whole genome shotgun (WGS) entry which is preliminary data.</text>
</comment>
<sequence length="138" mass="14611">MTDHGRLLDVLARAEADAIKALAEDLLPRLGDVEVLSSRTGLVMQPARDPVAEVDFHLGEVLVAEAHIRAAGTEGYGMTLGRDLERSMAMAVCDAAWSSGLGQAEVAAFAERAATAQAEADAAMLRAIEATRVDMETF</sequence>
<gene>
    <name evidence="1" type="ORF">ACFSGJ_03360</name>
</gene>
<evidence type="ECO:0000313" key="1">
    <source>
        <dbReference type="EMBL" id="MFD1911249.1"/>
    </source>
</evidence>
<evidence type="ECO:0000313" key="2">
    <source>
        <dbReference type="Proteomes" id="UP001597353"/>
    </source>
</evidence>
<dbReference type="InterPro" id="IPR009609">
    <property type="entry name" value="Phosphonate_metab_PhnG"/>
</dbReference>
<accession>A0ABW4S0W5</accession>
<organism evidence="1 2">
    <name type="scientific">Halodurantibacterium flavum</name>
    <dbReference type="NCBI Taxonomy" id="1382802"/>
    <lineage>
        <taxon>Bacteria</taxon>
        <taxon>Pseudomonadati</taxon>
        <taxon>Pseudomonadota</taxon>
        <taxon>Alphaproteobacteria</taxon>
        <taxon>Rhodobacterales</taxon>
        <taxon>Paracoccaceae</taxon>
        <taxon>Halodurantibacterium</taxon>
    </lineage>
</organism>
<reference evidence="2" key="1">
    <citation type="journal article" date="2019" name="Int. J. Syst. Evol. Microbiol.">
        <title>The Global Catalogue of Microorganisms (GCM) 10K type strain sequencing project: providing services to taxonomists for standard genome sequencing and annotation.</title>
        <authorList>
            <consortium name="The Broad Institute Genomics Platform"/>
            <consortium name="The Broad Institute Genome Sequencing Center for Infectious Disease"/>
            <person name="Wu L."/>
            <person name="Ma J."/>
        </authorList>
    </citation>
    <scope>NUCLEOTIDE SEQUENCE [LARGE SCALE GENOMIC DNA]</scope>
    <source>
        <strain evidence="2">CGMCC 4.7242</strain>
    </source>
</reference>
<dbReference type="GO" id="GO:0016829">
    <property type="term" value="F:lyase activity"/>
    <property type="evidence" value="ECO:0007669"/>
    <property type="project" value="UniProtKB-KW"/>
</dbReference>
<dbReference type="Pfam" id="PF06754">
    <property type="entry name" value="PhnG"/>
    <property type="match status" value="1"/>
</dbReference>